<keyword evidence="3" id="KW-1185">Reference proteome</keyword>
<evidence type="ECO:0000313" key="3">
    <source>
        <dbReference type="Proteomes" id="UP000016986"/>
    </source>
</evidence>
<name>U2YX56_9EURY</name>
<feature type="compositionally biased region" description="Basic and acidic residues" evidence="1">
    <location>
        <begin position="32"/>
        <end position="42"/>
    </location>
</feature>
<dbReference type="EMBL" id="BATA01000061">
    <property type="protein sequence ID" value="GAD53347.1"/>
    <property type="molecule type" value="Genomic_DNA"/>
</dbReference>
<accession>U2YX56</accession>
<evidence type="ECO:0000313" key="2">
    <source>
        <dbReference type="EMBL" id="GAD53347.1"/>
    </source>
</evidence>
<dbReference type="RefSeq" id="WP_020221206.1">
    <property type="nucleotide sequence ID" value="NZ_BANO01000041.1"/>
</dbReference>
<comment type="caution">
    <text evidence="2">The sequence shown here is derived from an EMBL/GenBank/DDBJ whole genome shotgun (WGS) entry which is preliminary data.</text>
</comment>
<reference evidence="2 3" key="1">
    <citation type="submission" date="2013-09" db="EMBL/GenBank/DDBJ databases">
        <title>Whole genome sequencing of Halarchaeum acidiphilum strain MH1-52-1.</title>
        <authorList>
            <person name="Shimane Y."/>
            <person name="Minegishi H."/>
            <person name="Nishi S."/>
            <person name="Echigo A."/>
            <person name="Shuto A."/>
            <person name="Konishi M."/>
            <person name="Ito T."/>
            <person name="Ohkuma M."/>
            <person name="Ohta Y."/>
            <person name="Nagano Y."/>
            <person name="Tsubouchi T."/>
            <person name="Mori K."/>
            <person name="Usui K."/>
            <person name="Kamekura M."/>
            <person name="Usami R."/>
            <person name="Takaki Y."/>
            <person name="Hatada Y."/>
        </authorList>
    </citation>
    <scope>NUCLEOTIDE SEQUENCE [LARGE SCALE GENOMIC DNA]</scope>
    <source>
        <strain evidence="2 3">JCM 16109</strain>
    </source>
</reference>
<dbReference type="AlphaFoldDB" id="U2YX56"/>
<evidence type="ECO:0000256" key="1">
    <source>
        <dbReference type="SAM" id="MobiDB-lite"/>
    </source>
</evidence>
<dbReference type="Proteomes" id="UP000016986">
    <property type="component" value="Unassembled WGS sequence"/>
</dbReference>
<organism evidence="2 3">
    <name type="scientific">Halarchaeum acidiphilum MH1-52-1</name>
    <dbReference type="NCBI Taxonomy" id="1261545"/>
    <lineage>
        <taxon>Archaea</taxon>
        <taxon>Methanobacteriati</taxon>
        <taxon>Methanobacteriota</taxon>
        <taxon>Stenosarchaea group</taxon>
        <taxon>Halobacteria</taxon>
        <taxon>Halobacteriales</taxon>
        <taxon>Halobacteriaceae</taxon>
    </lineage>
</organism>
<proteinExistence type="predicted"/>
<sequence>MTIVESDSSQRREDDGDDDDRPGLPETGGGVRGERNPGKRPD</sequence>
<protein>
    <submittedName>
        <fullName evidence="2">Uncharacterized protein</fullName>
    </submittedName>
</protein>
<feature type="region of interest" description="Disordered" evidence="1">
    <location>
        <begin position="1"/>
        <end position="42"/>
    </location>
</feature>
<gene>
    <name evidence="2" type="ORF">MBEHAL_2107</name>
</gene>